<name>A0ABU1UKK2_9ACTN</name>
<dbReference type="InterPro" id="IPR015797">
    <property type="entry name" value="NUDIX_hydrolase-like_dom_sf"/>
</dbReference>
<evidence type="ECO:0000313" key="8">
    <source>
        <dbReference type="EMBL" id="MDR7085684.1"/>
    </source>
</evidence>
<sequence length="272" mass="29042">MRIPVPEMLKERAAIAADNPVAPRDAATVVVVRDGADGIEAYLLRRQPTMEFAPGMYVFPGGGVDDADRNAEVPWAGPPPSVWAERFGCSEDIAKGLVCAAVRETFEESGVLLAGPDANSVVADTSGPEFQQARLALEARELTFGAYLADSGLVLRADLLGAWSHWITPIFEPRRFDTRFFVAVLPEGQSVGELARESDRALWAPLSKVLEAVESGASGMLPPTFFTCKEIAGLAASEVLGAAEKRTIRAIQPTLVEVDGELFLESDTGGLA</sequence>
<keyword evidence="3" id="KW-0479">Metal-binding</keyword>
<protein>
    <submittedName>
        <fullName evidence="8">8-oxo-dGTP pyrophosphatase MutT (NUDIX family)</fullName>
    </submittedName>
</protein>
<evidence type="ECO:0000259" key="7">
    <source>
        <dbReference type="PROSITE" id="PS51462"/>
    </source>
</evidence>
<keyword evidence="6" id="KW-0464">Manganese</keyword>
<dbReference type="CDD" id="cd18870">
    <property type="entry name" value="NUDIX_AcylCoAdiphos_Nudt19"/>
    <property type="match status" value="1"/>
</dbReference>
<dbReference type="PANTHER" id="PTHR12318">
    <property type="entry name" value="TESTOSTERONE-REGULATED PROTEIN RP2"/>
    <property type="match status" value="1"/>
</dbReference>
<dbReference type="PANTHER" id="PTHR12318:SF0">
    <property type="entry name" value="ACYL-COENZYME A DIPHOSPHATASE NUDT19"/>
    <property type="match status" value="1"/>
</dbReference>
<keyword evidence="9" id="KW-1185">Reference proteome</keyword>
<dbReference type="RefSeq" id="WP_309966463.1">
    <property type="nucleotide sequence ID" value="NZ_JAVDWH010000001.1"/>
</dbReference>
<dbReference type="Proteomes" id="UP001257739">
    <property type="component" value="Unassembled WGS sequence"/>
</dbReference>
<evidence type="ECO:0000256" key="5">
    <source>
        <dbReference type="ARBA" id="ARBA00022842"/>
    </source>
</evidence>
<keyword evidence="5" id="KW-0460">Magnesium</keyword>
<evidence type="ECO:0000256" key="6">
    <source>
        <dbReference type="ARBA" id="ARBA00023211"/>
    </source>
</evidence>
<accession>A0ABU1UKK2</accession>
<keyword evidence="4" id="KW-0378">Hydrolase</keyword>
<gene>
    <name evidence="8" type="ORF">J2X11_000523</name>
</gene>
<comment type="cofactor">
    <cofactor evidence="1">
        <name>Mn(2+)</name>
        <dbReference type="ChEBI" id="CHEBI:29035"/>
    </cofactor>
</comment>
<evidence type="ECO:0000256" key="4">
    <source>
        <dbReference type="ARBA" id="ARBA00022801"/>
    </source>
</evidence>
<evidence type="ECO:0000256" key="2">
    <source>
        <dbReference type="ARBA" id="ARBA00001946"/>
    </source>
</evidence>
<proteinExistence type="predicted"/>
<dbReference type="EMBL" id="JAVDWH010000001">
    <property type="protein sequence ID" value="MDR7085684.1"/>
    <property type="molecule type" value="Genomic_DNA"/>
</dbReference>
<reference evidence="8 9" key="1">
    <citation type="submission" date="2023-07" db="EMBL/GenBank/DDBJ databases">
        <title>Sorghum-associated microbial communities from plants grown in Nebraska, USA.</title>
        <authorList>
            <person name="Schachtman D."/>
        </authorList>
    </citation>
    <scope>NUCLEOTIDE SEQUENCE [LARGE SCALE GENOMIC DNA]</scope>
    <source>
        <strain evidence="8 9">BE248</strain>
    </source>
</reference>
<evidence type="ECO:0000256" key="3">
    <source>
        <dbReference type="ARBA" id="ARBA00022723"/>
    </source>
</evidence>
<dbReference type="SUPFAM" id="SSF55811">
    <property type="entry name" value="Nudix"/>
    <property type="match status" value="1"/>
</dbReference>
<dbReference type="PROSITE" id="PS51462">
    <property type="entry name" value="NUDIX"/>
    <property type="match status" value="1"/>
</dbReference>
<comment type="caution">
    <text evidence="8">The sequence shown here is derived from an EMBL/GenBank/DDBJ whole genome shotgun (WGS) entry which is preliminary data.</text>
</comment>
<dbReference type="InterPro" id="IPR000086">
    <property type="entry name" value="NUDIX_hydrolase_dom"/>
</dbReference>
<dbReference type="Gene3D" id="3.90.79.10">
    <property type="entry name" value="Nucleoside Triphosphate Pyrophosphohydrolase"/>
    <property type="match status" value="1"/>
</dbReference>
<comment type="cofactor">
    <cofactor evidence="2">
        <name>Mg(2+)</name>
        <dbReference type="ChEBI" id="CHEBI:18420"/>
    </cofactor>
</comment>
<evidence type="ECO:0000313" key="9">
    <source>
        <dbReference type="Proteomes" id="UP001257739"/>
    </source>
</evidence>
<dbReference type="InterPro" id="IPR039121">
    <property type="entry name" value="NUDT19"/>
</dbReference>
<feature type="domain" description="Nudix hydrolase" evidence="7">
    <location>
        <begin position="22"/>
        <end position="226"/>
    </location>
</feature>
<evidence type="ECO:0000256" key="1">
    <source>
        <dbReference type="ARBA" id="ARBA00001936"/>
    </source>
</evidence>
<organism evidence="8 9">
    <name type="scientific">Aeromicrobium panaciterrae</name>
    <dbReference type="NCBI Taxonomy" id="363861"/>
    <lineage>
        <taxon>Bacteria</taxon>
        <taxon>Bacillati</taxon>
        <taxon>Actinomycetota</taxon>
        <taxon>Actinomycetes</taxon>
        <taxon>Propionibacteriales</taxon>
        <taxon>Nocardioidaceae</taxon>
        <taxon>Aeromicrobium</taxon>
    </lineage>
</organism>